<dbReference type="RefSeq" id="WP_139514174.1">
    <property type="nucleotide sequence ID" value="NZ_CP040896.1"/>
</dbReference>
<dbReference type="KEGG" id="hyj:FHG12_02805"/>
<proteinExistence type="predicted"/>
<gene>
    <name evidence="1" type="ORF">FHG12_02805</name>
</gene>
<protein>
    <submittedName>
        <fullName evidence="1">Uncharacterized protein</fullName>
    </submittedName>
</protein>
<dbReference type="Proteomes" id="UP000305398">
    <property type="component" value="Chromosome"/>
</dbReference>
<name>A0A5B7ZW95_9BACT</name>
<evidence type="ECO:0000313" key="1">
    <source>
        <dbReference type="EMBL" id="QDA59099.1"/>
    </source>
</evidence>
<dbReference type="OrthoDB" id="878808at2"/>
<accession>A0A5B7ZW95</accession>
<evidence type="ECO:0000313" key="2">
    <source>
        <dbReference type="Proteomes" id="UP000305398"/>
    </source>
</evidence>
<organism evidence="1 2">
    <name type="scientific">Hymenobacter jejuensis</name>
    <dbReference type="NCBI Taxonomy" id="2502781"/>
    <lineage>
        <taxon>Bacteria</taxon>
        <taxon>Pseudomonadati</taxon>
        <taxon>Bacteroidota</taxon>
        <taxon>Cytophagia</taxon>
        <taxon>Cytophagales</taxon>
        <taxon>Hymenobacteraceae</taxon>
        <taxon>Hymenobacter</taxon>
    </lineage>
</organism>
<reference evidence="1 2" key="1">
    <citation type="submission" date="2019-06" db="EMBL/GenBank/DDBJ databases">
        <authorList>
            <person name="Srinivasan S."/>
        </authorList>
    </citation>
    <scope>NUCLEOTIDE SEQUENCE [LARGE SCALE GENOMIC DNA]</scope>
    <source>
        <strain evidence="1 2">17J68-5</strain>
    </source>
</reference>
<dbReference type="EMBL" id="CP040896">
    <property type="protein sequence ID" value="QDA59099.1"/>
    <property type="molecule type" value="Genomic_DNA"/>
</dbReference>
<keyword evidence="2" id="KW-1185">Reference proteome</keyword>
<sequence length="199" mass="21823">MHTQIANSLGMNRPYLPPTTQMPVVLGVELTIAQHEGLRRSLRSTFGVNTRAINLRIDPGMDLIYLCETTLPGSLACLAPLTRPGVTAVTLRRAQLDWNPGAGTNIGRGTPTLAALETGNCFLAANSRKVPIASFSSRNVHASHISMEMQGEPNLLEYLRADWFTLEISGTNRRRLTRPLALSASLEFNVQYAQQPIKD</sequence>
<dbReference type="AlphaFoldDB" id="A0A5B7ZW95"/>